<keyword evidence="1 3" id="KW-0732">Signal</keyword>
<dbReference type="InterPro" id="IPR027385">
    <property type="entry name" value="Beta-barrel_OMP"/>
</dbReference>
<feature type="domain" description="Outer membrane protein beta-barrel" evidence="4">
    <location>
        <begin position="241"/>
        <end position="375"/>
    </location>
</feature>
<proteinExistence type="predicted"/>
<evidence type="ECO:0000256" key="1">
    <source>
        <dbReference type="ARBA" id="ARBA00022729"/>
    </source>
</evidence>
<accession>A0A383TW09</accession>
<evidence type="ECO:0000259" key="4">
    <source>
        <dbReference type="Pfam" id="PF13505"/>
    </source>
</evidence>
<dbReference type="InterPro" id="IPR011250">
    <property type="entry name" value="OMP/PagP_B-barrel"/>
</dbReference>
<reference evidence="5 6" key="1">
    <citation type="submission" date="2018-09" db="EMBL/GenBank/DDBJ databases">
        <authorList>
            <consortium name="Pathogen Informatics"/>
        </authorList>
    </citation>
    <scope>NUCLEOTIDE SEQUENCE [LARGE SCALE GENOMIC DNA]</scope>
    <source>
        <strain evidence="5 6">OH-22767</strain>
    </source>
</reference>
<dbReference type="SUPFAM" id="SSF56925">
    <property type="entry name" value="OMPA-like"/>
    <property type="match status" value="3"/>
</dbReference>
<name>A0A383TW09_9FLAO</name>
<feature type="domain" description="Outer membrane protein beta-barrel" evidence="4">
    <location>
        <begin position="6"/>
        <end position="167"/>
    </location>
</feature>
<dbReference type="Proteomes" id="UP000262142">
    <property type="component" value="Unassembled WGS sequence"/>
</dbReference>
<feature type="coiled-coil region" evidence="2">
    <location>
        <begin position="411"/>
        <end position="445"/>
    </location>
</feature>
<dbReference type="Gene3D" id="2.40.160.20">
    <property type="match status" value="3"/>
</dbReference>
<evidence type="ECO:0000313" key="5">
    <source>
        <dbReference type="EMBL" id="SZD71349.1"/>
    </source>
</evidence>
<dbReference type="RefSeq" id="WP_119058933.1">
    <property type="nucleotide sequence ID" value="NZ_UNSC01000001.1"/>
</dbReference>
<dbReference type="EMBL" id="UNSC01000001">
    <property type="protein sequence ID" value="SZD71349.1"/>
    <property type="molecule type" value="Genomic_DNA"/>
</dbReference>
<feature type="coiled-coil region" evidence="2">
    <location>
        <begin position="519"/>
        <end position="546"/>
    </location>
</feature>
<keyword evidence="6" id="KW-1185">Reference proteome</keyword>
<gene>
    <name evidence="5" type="ORF">SAMEA104719789_00446</name>
</gene>
<dbReference type="Pfam" id="PF13505">
    <property type="entry name" value="OMP_b-brl"/>
    <property type="match status" value="2"/>
</dbReference>
<keyword evidence="2" id="KW-0175">Coiled coil</keyword>
<evidence type="ECO:0000313" key="6">
    <source>
        <dbReference type="Proteomes" id="UP000262142"/>
    </source>
</evidence>
<evidence type="ECO:0000256" key="3">
    <source>
        <dbReference type="SAM" id="SignalP"/>
    </source>
</evidence>
<protein>
    <recommendedName>
        <fullName evidence="4">Outer membrane protein beta-barrel domain-containing protein</fullName>
    </recommendedName>
</protein>
<evidence type="ECO:0000256" key="2">
    <source>
        <dbReference type="SAM" id="Coils"/>
    </source>
</evidence>
<feature type="signal peptide" evidence="3">
    <location>
        <begin position="1"/>
        <end position="19"/>
    </location>
</feature>
<feature type="chain" id="PRO_5017087067" description="Outer membrane protein beta-barrel domain-containing protein" evidence="3">
    <location>
        <begin position="20"/>
        <end position="717"/>
    </location>
</feature>
<sequence>MKRTIICSALAFLGIQANAQVEDISVTLSPTASYNWFDNNTAIKDGLMVGGRVGFGFGEYFELRGTYEKSVDLKNTVDGIDGLSDQFKNQFQSRKVGVERIGGEFKGNIPTGGSFAPYLTLGAGVQKLDGDHIPKMEQVFVSGGLGTKINLGDRIVLNLEAKNTMFNLDRTNVLFRESDKNNFGGLINNTKEERMMNWSALAGLQIYLGGREPGKLTELDRAYLRKFSGGLSGFKLVLEPGGNYIDFNKNSNYRNTYMLGGAAGFDLNQYIGVRGFYYQATKDEKISTDWDDMSMYGGEILARLNVARGISPYITLGGGYLNVYGNYKGSRAATNQSSYFAKGGLGISVPLGSNFEAFGSANLLYTTEKNTNNLNNIRTPDELMQHTMYNAGLRIKIGATANEDEVLSRKLSEREVRYSKFEDRIDELERELKKAYNDNDSEKATRIIREKRELEGRGKYSNKFDESRVRLTPKELESLVDKVLNDVEKNLSDEERIDRLERLLLRSDNVKSSNGNVTNERILNELERLNNKIEMYRLNTNAVSQDQDKTTIVSGGNNQPTANTNDNVNVTQPVAVTDEDGETGIATSMLIDKGWSLNTGVGFGKGTSFNLGIRGHYGFTNSNFEFQPNLTVGLGGASAFGVNANLLYNFDFTRSFIVNPYIGAGIGYNSISNNGNFGANLLVGTSIDVLDGRLYLDYTALDLAKINVVTLGYKFSL</sequence>
<organism evidence="5 6">
    <name type="scientific">Candidatus Ornithobacterium hominis</name>
    <dbReference type="NCBI Taxonomy" id="2497989"/>
    <lineage>
        <taxon>Bacteria</taxon>
        <taxon>Pseudomonadati</taxon>
        <taxon>Bacteroidota</taxon>
        <taxon>Flavobacteriia</taxon>
        <taxon>Flavobacteriales</taxon>
        <taxon>Weeksellaceae</taxon>
        <taxon>Ornithobacterium</taxon>
    </lineage>
</organism>
<dbReference type="AlphaFoldDB" id="A0A383TW09"/>
<dbReference type="OrthoDB" id="1010796at2"/>